<feature type="non-terminal residue" evidence="2">
    <location>
        <position position="1"/>
    </location>
</feature>
<feature type="non-terminal residue" evidence="2">
    <location>
        <position position="24"/>
    </location>
</feature>
<protein>
    <submittedName>
        <fullName evidence="2">Uncharacterized protein</fullName>
    </submittedName>
</protein>
<evidence type="ECO:0000256" key="1">
    <source>
        <dbReference type="SAM" id="MobiDB-lite"/>
    </source>
</evidence>
<evidence type="ECO:0000313" key="2">
    <source>
        <dbReference type="EMBL" id="CAA9369248.1"/>
    </source>
</evidence>
<accession>A0A6J4MUK2</accession>
<dbReference type="EMBL" id="CADCTV010000927">
    <property type="protein sequence ID" value="CAA9369248.1"/>
    <property type="molecule type" value="Genomic_DNA"/>
</dbReference>
<organism evidence="2">
    <name type="scientific">uncultured Gemmatimonadota bacterium</name>
    <dbReference type="NCBI Taxonomy" id="203437"/>
    <lineage>
        <taxon>Bacteria</taxon>
        <taxon>Pseudomonadati</taxon>
        <taxon>Gemmatimonadota</taxon>
        <taxon>environmental samples</taxon>
    </lineage>
</organism>
<name>A0A6J4MUK2_9BACT</name>
<dbReference type="AlphaFoldDB" id="A0A6J4MUK2"/>
<gene>
    <name evidence="2" type="ORF">AVDCRST_MAG89-4422</name>
</gene>
<proteinExistence type="predicted"/>
<sequence length="24" mass="2478">GLEGGAGVHARRLPTHGSRSLVLH</sequence>
<feature type="region of interest" description="Disordered" evidence="1">
    <location>
        <begin position="1"/>
        <end position="24"/>
    </location>
</feature>
<reference evidence="2" key="1">
    <citation type="submission" date="2020-02" db="EMBL/GenBank/DDBJ databases">
        <authorList>
            <person name="Meier V. D."/>
        </authorList>
    </citation>
    <scope>NUCLEOTIDE SEQUENCE</scope>
    <source>
        <strain evidence="2">AVDCRST_MAG89</strain>
    </source>
</reference>